<name>A0A2M7DQX9_9BACT</name>
<evidence type="ECO:0000256" key="1">
    <source>
        <dbReference type="ARBA" id="ARBA00007707"/>
    </source>
</evidence>
<evidence type="ECO:0000256" key="5">
    <source>
        <dbReference type="ARBA" id="ARBA00023315"/>
    </source>
</evidence>
<evidence type="ECO:0000256" key="7">
    <source>
        <dbReference type="ARBA" id="ARBA00048493"/>
    </source>
</evidence>
<evidence type="ECO:0000256" key="8">
    <source>
        <dbReference type="ARBA" id="ARBA00049628"/>
    </source>
</evidence>
<dbReference type="Gene3D" id="3.90.550.10">
    <property type="entry name" value="Spore Coat Polysaccharide Biosynthesis Protein SpsA, Chain A"/>
    <property type="match status" value="1"/>
</dbReference>
<protein>
    <recommendedName>
        <fullName evidence="9">MobA-like NTP transferase domain-containing protein</fullName>
    </recommendedName>
</protein>
<comment type="function">
    <text evidence="8">Catalyzes the last two sequential reactions in the de novo biosynthetic pathway for UDP-N-acetylglucosamine (UDP-GlcNAc). The C-terminal domain catalyzes the transfer of acetyl group from acetyl coenzyme A to glucosamine-1-phosphate (GlcN-1-P) to produce N-acetylglucosamine-1-phosphate (GlcNAc-1-P), which is converted into UDP-GlcNAc by the transfer of uridine 5-monophosphate (from uridine 5-triphosphate), a reaction catalyzed by the N-terminal domain.</text>
</comment>
<keyword evidence="4" id="KW-0548">Nucleotidyltransferase</keyword>
<comment type="caution">
    <text evidence="10">The sequence shown here is derived from an EMBL/GenBank/DDBJ whole genome shotgun (WGS) entry which is preliminary data.</text>
</comment>
<comment type="catalytic activity">
    <reaction evidence="6">
        <text>alpha-D-glucosamine 1-phosphate + acetyl-CoA = N-acetyl-alpha-D-glucosamine 1-phosphate + CoA + H(+)</text>
        <dbReference type="Rhea" id="RHEA:13725"/>
        <dbReference type="ChEBI" id="CHEBI:15378"/>
        <dbReference type="ChEBI" id="CHEBI:57287"/>
        <dbReference type="ChEBI" id="CHEBI:57288"/>
        <dbReference type="ChEBI" id="CHEBI:57776"/>
        <dbReference type="ChEBI" id="CHEBI:58516"/>
        <dbReference type="EC" id="2.3.1.157"/>
    </reaction>
</comment>
<dbReference type="PANTHER" id="PTHR43584">
    <property type="entry name" value="NUCLEOTIDYL TRANSFERASE"/>
    <property type="match status" value="1"/>
</dbReference>
<sequence length="243" mass="27401">MIKIIILAAGKGKRMKSHLPKVLAPLNGRPMIEHLIKSVKWAGVDARPIIIVSLDNKNLIKKSLRNFNCSYAVQKEQLGTGHAVSSARRLAAGADRIIVLYGDHPFLKKETIRKMAASGKAAITLATVKVNNFKSWRKNFLHWGRIIRKRGKITAIVEFKDASDKEKSKKELNPALYSFDAGWLWHNLKKLQNNNAQGEYYLTDLIKLAFAEGLKIDSFIIDPREAMGINSKEELEIAEKLMK</sequence>
<organism evidence="10 11">
    <name type="scientific">Candidatus Falkowbacteria bacterium CG02_land_8_20_14_3_00_36_14</name>
    <dbReference type="NCBI Taxonomy" id="1974560"/>
    <lineage>
        <taxon>Bacteria</taxon>
        <taxon>Candidatus Falkowiibacteriota</taxon>
    </lineage>
</organism>
<evidence type="ECO:0000256" key="2">
    <source>
        <dbReference type="ARBA" id="ARBA00007947"/>
    </source>
</evidence>
<dbReference type="InterPro" id="IPR050065">
    <property type="entry name" value="GlmU-like"/>
</dbReference>
<dbReference type="EMBL" id="PETS01000001">
    <property type="protein sequence ID" value="PIV52195.1"/>
    <property type="molecule type" value="Genomic_DNA"/>
</dbReference>
<evidence type="ECO:0000313" key="11">
    <source>
        <dbReference type="Proteomes" id="UP000228896"/>
    </source>
</evidence>
<comment type="catalytic activity">
    <reaction evidence="7">
        <text>N-acetyl-alpha-D-glucosamine 1-phosphate + UTP + H(+) = UDP-N-acetyl-alpha-D-glucosamine + diphosphate</text>
        <dbReference type="Rhea" id="RHEA:13509"/>
        <dbReference type="ChEBI" id="CHEBI:15378"/>
        <dbReference type="ChEBI" id="CHEBI:33019"/>
        <dbReference type="ChEBI" id="CHEBI:46398"/>
        <dbReference type="ChEBI" id="CHEBI:57705"/>
        <dbReference type="ChEBI" id="CHEBI:57776"/>
        <dbReference type="EC" id="2.7.7.23"/>
    </reaction>
</comment>
<dbReference type="GO" id="GO:0003977">
    <property type="term" value="F:UDP-N-acetylglucosamine diphosphorylase activity"/>
    <property type="evidence" value="ECO:0007669"/>
    <property type="project" value="UniProtKB-EC"/>
</dbReference>
<dbReference type="CDD" id="cd02540">
    <property type="entry name" value="GT2_GlmU_N_bac"/>
    <property type="match status" value="1"/>
</dbReference>
<proteinExistence type="inferred from homology"/>
<comment type="similarity">
    <text evidence="1">In the C-terminal section; belongs to the transferase hexapeptide repeat family.</text>
</comment>
<dbReference type="Proteomes" id="UP000228896">
    <property type="component" value="Unassembled WGS sequence"/>
</dbReference>
<dbReference type="PANTHER" id="PTHR43584:SF3">
    <property type="entry name" value="BIFUNCTIONAL PROTEIN GLMU"/>
    <property type="match status" value="1"/>
</dbReference>
<evidence type="ECO:0000256" key="3">
    <source>
        <dbReference type="ARBA" id="ARBA00022679"/>
    </source>
</evidence>
<keyword evidence="5" id="KW-0012">Acyltransferase</keyword>
<gene>
    <name evidence="10" type="ORF">COS18_00150</name>
</gene>
<evidence type="ECO:0000256" key="6">
    <source>
        <dbReference type="ARBA" id="ARBA00048247"/>
    </source>
</evidence>
<evidence type="ECO:0000313" key="10">
    <source>
        <dbReference type="EMBL" id="PIV52195.1"/>
    </source>
</evidence>
<evidence type="ECO:0000259" key="9">
    <source>
        <dbReference type="Pfam" id="PF12804"/>
    </source>
</evidence>
<dbReference type="GO" id="GO:0019134">
    <property type="term" value="F:glucosamine-1-phosphate N-acetyltransferase activity"/>
    <property type="evidence" value="ECO:0007669"/>
    <property type="project" value="UniProtKB-EC"/>
</dbReference>
<dbReference type="InterPro" id="IPR025877">
    <property type="entry name" value="MobA-like_NTP_Trfase"/>
</dbReference>
<comment type="similarity">
    <text evidence="2">In the N-terminal section; belongs to the N-acetylglucosamine-1-phosphate uridyltransferase family.</text>
</comment>
<evidence type="ECO:0000256" key="4">
    <source>
        <dbReference type="ARBA" id="ARBA00022695"/>
    </source>
</evidence>
<dbReference type="Pfam" id="PF12804">
    <property type="entry name" value="NTP_transf_3"/>
    <property type="match status" value="1"/>
</dbReference>
<dbReference type="InterPro" id="IPR029044">
    <property type="entry name" value="Nucleotide-diphossugar_trans"/>
</dbReference>
<accession>A0A2M7DQX9</accession>
<reference evidence="11" key="1">
    <citation type="submission" date="2017-09" db="EMBL/GenBank/DDBJ databases">
        <title>Depth-based differentiation of microbial function through sediment-hosted aquifers and enrichment of novel symbionts in the deep terrestrial subsurface.</title>
        <authorList>
            <person name="Probst A.J."/>
            <person name="Ladd B."/>
            <person name="Jarett J.K."/>
            <person name="Geller-Mcgrath D.E."/>
            <person name="Sieber C.M.K."/>
            <person name="Emerson J.B."/>
            <person name="Anantharaman K."/>
            <person name="Thomas B.C."/>
            <person name="Malmstrom R."/>
            <person name="Stieglmeier M."/>
            <person name="Klingl A."/>
            <person name="Woyke T."/>
            <person name="Ryan C.M."/>
            <person name="Banfield J.F."/>
        </authorList>
    </citation>
    <scope>NUCLEOTIDE SEQUENCE [LARGE SCALE GENOMIC DNA]</scope>
</reference>
<feature type="domain" description="MobA-like NTP transferase" evidence="9">
    <location>
        <begin position="5"/>
        <end position="121"/>
    </location>
</feature>
<keyword evidence="3" id="KW-0808">Transferase</keyword>
<dbReference type="AlphaFoldDB" id="A0A2M7DQX9"/>
<dbReference type="SUPFAM" id="SSF53448">
    <property type="entry name" value="Nucleotide-diphospho-sugar transferases"/>
    <property type="match status" value="1"/>
</dbReference>